<dbReference type="STRING" id="1173111.SAMN05444955_11412"/>
<feature type="transmembrane region" description="Helical" evidence="8">
    <location>
        <begin position="12"/>
        <end position="31"/>
    </location>
</feature>
<evidence type="ECO:0000313" key="10">
    <source>
        <dbReference type="Proteomes" id="UP000199695"/>
    </source>
</evidence>
<feature type="transmembrane region" description="Helical" evidence="8">
    <location>
        <begin position="220"/>
        <end position="241"/>
    </location>
</feature>
<evidence type="ECO:0000256" key="1">
    <source>
        <dbReference type="ARBA" id="ARBA00004141"/>
    </source>
</evidence>
<feature type="transmembrane region" description="Helical" evidence="8">
    <location>
        <begin position="307"/>
        <end position="325"/>
    </location>
</feature>
<evidence type="ECO:0000256" key="5">
    <source>
        <dbReference type="ARBA" id="ARBA00022692"/>
    </source>
</evidence>
<dbReference type="EMBL" id="FOCQ01000014">
    <property type="protein sequence ID" value="SEN55032.1"/>
    <property type="molecule type" value="Genomic_DNA"/>
</dbReference>
<feature type="transmembrane region" description="Helical" evidence="8">
    <location>
        <begin position="82"/>
        <end position="106"/>
    </location>
</feature>
<comment type="similarity">
    <text evidence="2">Belongs to the amino acid-polyamine-organocation (APC) superfamily. Spore germination protein (SGP) (TC 2.A.3.9) family.</text>
</comment>
<accession>A0A1H8HFN0</accession>
<evidence type="ECO:0000256" key="7">
    <source>
        <dbReference type="ARBA" id="ARBA00023136"/>
    </source>
</evidence>
<feature type="transmembrane region" description="Helical" evidence="8">
    <location>
        <begin position="191"/>
        <end position="208"/>
    </location>
</feature>
<keyword evidence="10" id="KW-1185">Reference proteome</keyword>
<dbReference type="Gene3D" id="1.20.1740.10">
    <property type="entry name" value="Amino acid/polyamine transporter I"/>
    <property type="match status" value="1"/>
</dbReference>
<evidence type="ECO:0000256" key="6">
    <source>
        <dbReference type="ARBA" id="ARBA00022989"/>
    </source>
</evidence>
<dbReference type="NCBIfam" id="TIGR00912">
    <property type="entry name" value="2A0309"/>
    <property type="match status" value="1"/>
</dbReference>
<sequence length="374" mass="42081">MVDERSRITQGQLMYMVLQTQIGVGVLSLPFDVQQVAKGGGWISVLFAGAIVQVIIVLLCALGRRFPSRTLYDYLPRLLGRVLGTIMGLAYTAYFLNVCSVILVFYLNVISRWILTETPKWALLAITVLTGMYMVRGSLRSIARFAVAMAFLIVILLTISLYSYTVKLNPTYIFPITEAGWMNIIKGSHEALLSMLGFELILVIYPFVEGKASGKLKALSAGNLIATMLYTFLTFTALIIFSPQEIQLVPEPVLYMLKAFSLQVVERLDLIFMTFWSAKVITTFTVYMFLVCQGLGQYFHQGDHKKAVFYVGVLIFILSMIPQNQADIELYNQLISLLSYVFIVGLPLLFLLLSYILKRKEIPAYEAGQTTLDR</sequence>
<keyword evidence="4" id="KW-0309">Germination</keyword>
<evidence type="ECO:0000256" key="4">
    <source>
        <dbReference type="ARBA" id="ARBA00022544"/>
    </source>
</evidence>
<feature type="transmembrane region" description="Helical" evidence="8">
    <location>
        <begin position="118"/>
        <end position="135"/>
    </location>
</feature>
<proteinExistence type="inferred from homology"/>
<keyword evidence="5 8" id="KW-0812">Transmembrane</keyword>
<feature type="transmembrane region" description="Helical" evidence="8">
    <location>
        <begin position="142"/>
        <end position="164"/>
    </location>
</feature>
<feature type="transmembrane region" description="Helical" evidence="8">
    <location>
        <begin position="43"/>
        <end position="62"/>
    </location>
</feature>
<evidence type="ECO:0000256" key="2">
    <source>
        <dbReference type="ARBA" id="ARBA00007998"/>
    </source>
</evidence>
<comment type="subcellular location">
    <subcellularLocation>
        <location evidence="1">Membrane</location>
        <topology evidence="1">Multi-pass membrane protein</topology>
    </subcellularLocation>
</comment>
<dbReference type="RefSeq" id="WP_170839960.1">
    <property type="nucleotide sequence ID" value="NZ_FOCQ01000014.1"/>
</dbReference>
<dbReference type="PANTHER" id="PTHR34975:SF2">
    <property type="entry name" value="SPORE GERMINATION PROTEIN A2"/>
    <property type="match status" value="1"/>
</dbReference>
<dbReference type="Pfam" id="PF03845">
    <property type="entry name" value="Spore_permease"/>
    <property type="match status" value="1"/>
</dbReference>
<keyword evidence="7 8" id="KW-0472">Membrane</keyword>
<organism evidence="9 10">
    <name type="scientific">Lihuaxuella thermophila</name>
    <dbReference type="NCBI Taxonomy" id="1173111"/>
    <lineage>
        <taxon>Bacteria</taxon>
        <taxon>Bacillati</taxon>
        <taxon>Bacillota</taxon>
        <taxon>Bacilli</taxon>
        <taxon>Bacillales</taxon>
        <taxon>Thermoactinomycetaceae</taxon>
        <taxon>Lihuaxuella</taxon>
    </lineage>
</organism>
<evidence type="ECO:0000256" key="8">
    <source>
        <dbReference type="SAM" id="Phobius"/>
    </source>
</evidence>
<dbReference type="Proteomes" id="UP000199695">
    <property type="component" value="Unassembled WGS sequence"/>
</dbReference>
<dbReference type="GO" id="GO:0009847">
    <property type="term" value="P:spore germination"/>
    <property type="evidence" value="ECO:0007669"/>
    <property type="project" value="InterPro"/>
</dbReference>
<dbReference type="GO" id="GO:0016020">
    <property type="term" value="C:membrane"/>
    <property type="evidence" value="ECO:0007669"/>
    <property type="project" value="UniProtKB-SubCell"/>
</dbReference>
<gene>
    <name evidence="9" type="ORF">SAMN05444955_11412</name>
</gene>
<dbReference type="InterPro" id="IPR004761">
    <property type="entry name" value="Spore_GerAB"/>
</dbReference>
<protein>
    <submittedName>
        <fullName evidence="9">Spore germination protein (Amino acid permease)</fullName>
    </submittedName>
</protein>
<dbReference type="PANTHER" id="PTHR34975">
    <property type="entry name" value="SPORE GERMINATION PROTEIN A2"/>
    <property type="match status" value="1"/>
</dbReference>
<evidence type="ECO:0000256" key="3">
    <source>
        <dbReference type="ARBA" id="ARBA00022448"/>
    </source>
</evidence>
<feature type="transmembrane region" description="Helical" evidence="8">
    <location>
        <begin position="270"/>
        <end position="295"/>
    </location>
</feature>
<feature type="transmembrane region" description="Helical" evidence="8">
    <location>
        <begin position="337"/>
        <end position="357"/>
    </location>
</feature>
<evidence type="ECO:0000313" key="9">
    <source>
        <dbReference type="EMBL" id="SEN55032.1"/>
    </source>
</evidence>
<keyword evidence="3" id="KW-0813">Transport</keyword>
<dbReference type="AlphaFoldDB" id="A0A1H8HFN0"/>
<keyword evidence="6 8" id="KW-1133">Transmembrane helix</keyword>
<name>A0A1H8HFN0_9BACL</name>
<reference evidence="9 10" key="1">
    <citation type="submission" date="2016-10" db="EMBL/GenBank/DDBJ databases">
        <authorList>
            <person name="de Groot N.N."/>
        </authorList>
    </citation>
    <scope>NUCLEOTIDE SEQUENCE [LARGE SCALE GENOMIC DNA]</scope>
    <source>
        <strain evidence="9 10">DSM 46701</strain>
    </source>
</reference>